<dbReference type="Proteomes" id="UP000244178">
    <property type="component" value="Unassembled WGS sequence"/>
</dbReference>
<accession>A0A2T6GB43</accession>
<comment type="caution">
    <text evidence="1">The sequence shown here is derived from an EMBL/GenBank/DDBJ whole genome shotgun (WGS) entry which is preliminary data.</text>
</comment>
<dbReference type="RefSeq" id="WP_108546519.1">
    <property type="nucleotide sequence ID" value="NZ_PYJM01000014.1"/>
</dbReference>
<proteinExistence type="predicted"/>
<organism evidence="1 2">
    <name type="scientific">Pseudomonas protegens</name>
    <dbReference type="NCBI Taxonomy" id="380021"/>
    <lineage>
        <taxon>Bacteria</taxon>
        <taxon>Pseudomonadati</taxon>
        <taxon>Pseudomonadota</taxon>
        <taxon>Gammaproteobacteria</taxon>
        <taxon>Pseudomonadales</taxon>
        <taxon>Pseudomonadaceae</taxon>
        <taxon>Pseudomonas</taxon>
    </lineage>
</organism>
<protein>
    <submittedName>
        <fullName evidence="1">Uncharacterized protein</fullName>
    </submittedName>
</protein>
<evidence type="ECO:0000313" key="2">
    <source>
        <dbReference type="Proteomes" id="UP000244178"/>
    </source>
</evidence>
<sequence length="89" mass="10112">MNDKPKPTDAEIKAQILRWGSQEVTYVIRKGLATDGHKGLKTDWVRRQLERLERSGQVKRVPSIYARQICWALADGVRHDGYPAQAGQP</sequence>
<name>A0A2T6GB43_9PSED</name>
<reference evidence="1 2" key="1">
    <citation type="submission" date="2018-03" db="EMBL/GenBank/DDBJ databases">
        <title>Draft genome sequence of the plant growth promoting rhizobacterium Pseudomonas protegens strain BNJ-SS-45 isolated from wheat (Triticum aestivum) rhizosphere.</title>
        <authorList>
            <person name="Bajpai A."/>
            <person name="Shende K."/>
            <person name="Meena N."/>
            <person name="Upadhyayula S.R."/>
            <person name="Suravajhala P."/>
            <person name="Medicherla K.M."/>
            <person name="Johri B.N."/>
        </authorList>
    </citation>
    <scope>NUCLEOTIDE SEQUENCE [LARGE SCALE GENOMIC DNA]</scope>
    <source>
        <strain evidence="1 2">BNJ-SS-45</strain>
    </source>
</reference>
<evidence type="ECO:0000313" key="1">
    <source>
        <dbReference type="EMBL" id="PUA41378.1"/>
    </source>
</evidence>
<dbReference type="EMBL" id="PYJM01000014">
    <property type="protein sequence ID" value="PUA41378.1"/>
    <property type="molecule type" value="Genomic_DNA"/>
</dbReference>
<gene>
    <name evidence="1" type="ORF">C5U62_32150</name>
</gene>
<dbReference type="AlphaFoldDB" id="A0A2T6GB43"/>